<accession>A0AAX1Z4S5</accession>
<gene>
    <name evidence="1" type="ORF">C3I27_04035</name>
</gene>
<dbReference type="RefSeq" id="WP_126262900.1">
    <property type="nucleotide sequence ID" value="NZ_PQZD01000003.1"/>
</dbReference>
<evidence type="ECO:0008006" key="3">
    <source>
        <dbReference type="Google" id="ProtNLM"/>
    </source>
</evidence>
<protein>
    <recommendedName>
        <fullName evidence="3">YopX protein domain-containing protein</fullName>
    </recommendedName>
</protein>
<organism evidence="1 2">
    <name type="scientific">Campylobacter jejuni</name>
    <dbReference type="NCBI Taxonomy" id="197"/>
    <lineage>
        <taxon>Bacteria</taxon>
        <taxon>Pseudomonadati</taxon>
        <taxon>Campylobacterota</taxon>
        <taxon>Epsilonproteobacteria</taxon>
        <taxon>Campylobacterales</taxon>
        <taxon>Campylobacteraceae</taxon>
        <taxon>Campylobacter</taxon>
    </lineage>
</organism>
<reference evidence="1" key="1">
    <citation type="submission" date="2018-01" db="EMBL/GenBank/DDBJ databases">
        <authorList>
            <person name="Kovanen S."/>
            <person name="Nieminen T."/>
            <person name="Pohja-Mykra M."/>
            <person name="Raunio-Saarnisto M."/>
            <person name="Sauvala M."/>
            <person name="Fredriksson-Ahomaa M."/>
            <person name="Hanninen M.-L."/>
            <person name="Kivisto R."/>
        </authorList>
    </citation>
    <scope>NUCLEOTIDE SEQUENCE</scope>
    <source>
        <strain evidence="1">SO-26</strain>
    </source>
</reference>
<dbReference type="EMBL" id="PQZD01000003">
    <property type="protein sequence ID" value="RTI48598.1"/>
    <property type="molecule type" value="Genomic_DNA"/>
</dbReference>
<comment type="caution">
    <text evidence="1">The sequence shown here is derived from an EMBL/GenBank/DDBJ whole genome shotgun (WGS) entry which is preliminary data.</text>
</comment>
<name>A0AAX1Z4S5_CAMJU</name>
<evidence type="ECO:0000313" key="1">
    <source>
        <dbReference type="EMBL" id="RTI48598.1"/>
    </source>
</evidence>
<proteinExistence type="predicted"/>
<dbReference type="AlphaFoldDB" id="A0AAX1Z4S5"/>
<sequence>MKSKDLNKNGTSTRRKPFTGFCDKNGNKIHDGDTISLDDISRTGVVFKRRKAGEYRVRFDNNDKDTLSLKIINCSENVEVVKQEAKVKIGFDKDGNEIKVGDILFYRELVGTEVEDEGDEVEYEEYDHYIKVVERDNEIIVCDMGSDEFWFLHQFPFETAEYKIVDNKSNLL</sequence>
<dbReference type="Proteomes" id="UP000287197">
    <property type="component" value="Unassembled WGS sequence"/>
</dbReference>
<dbReference type="SUPFAM" id="SSF159006">
    <property type="entry name" value="YopX-like"/>
    <property type="match status" value="1"/>
</dbReference>
<evidence type="ECO:0000313" key="2">
    <source>
        <dbReference type="Proteomes" id="UP000287197"/>
    </source>
</evidence>
<reference evidence="1" key="2">
    <citation type="journal article" date="2019" name="Appl. Environ. Microbiol.">
        <title>Population genetics and characterization of Campylobacter jejuni isolates in western jackdaws and game birds in Finland.</title>
        <authorList>
            <person name="Kovanen S."/>
            <person name="Rossi M."/>
            <person name="Pohja-Mykra M."/>
            <person name="Nieminen T."/>
            <person name="Raunio-Saarnisto M."/>
            <person name="Sauvala M."/>
            <person name="Fredriksson-Ahomaa M."/>
            <person name="Hanninen M.L."/>
            <person name="Kivisto R."/>
        </authorList>
    </citation>
    <scope>NUCLEOTIDE SEQUENCE</scope>
    <source>
        <strain evidence="1">SO-26</strain>
    </source>
</reference>